<protein>
    <recommendedName>
        <fullName evidence="4">PE-PGRS family protein</fullName>
    </recommendedName>
</protein>
<sequence>MPTVESGDWNIALRPSAAAVSAGSLPFGLPQVLAIMTALAAFNPDAAATMQFINTELLDELAQGTPLGEAMVNVSLLLSPPMGSGDLNLPVDAVLNQIGPMLALAPTVIGGAMTVLAAIPEAVIPVAAAVVVAVFNSAAAVGSDKFLSVVETGLYNVMNAAAKGIATIVTVVQNVLHDIAALVPGRSAARIAIPAAAEGPSTPDGIPASDKSARAGIKTNRAAAAAPARGVAGPRPRHSTSASPMASRTRSTGPTQRTAKRDAQPAGAKGTATSAR</sequence>
<evidence type="ECO:0000313" key="3">
    <source>
        <dbReference type="Proteomes" id="UP001055337"/>
    </source>
</evidence>
<evidence type="ECO:0000256" key="1">
    <source>
        <dbReference type="SAM" id="MobiDB-lite"/>
    </source>
</evidence>
<accession>A0ABY3TGK2</accession>
<gene>
    <name evidence="2" type="ORF">MI149_20630</name>
</gene>
<feature type="compositionally biased region" description="Polar residues" evidence="1">
    <location>
        <begin position="239"/>
        <end position="257"/>
    </location>
</feature>
<reference evidence="2" key="1">
    <citation type="submission" date="2022-08" db="EMBL/GenBank/DDBJ databases">
        <title>Whole genome sequencing of non-tuberculosis mycobacteria type-strains.</title>
        <authorList>
            <person name="Igarashi Y."/>
            <person name="Osugi A."/>
            <person name="Mitarai S."/>
        </authorList>
    </citation>
    <scope>NUCLEOTIDE SEQUENCE</scope>
    <source>
        <strain evidence="2">JCM 16369</strain>
    </source>
</reference>
<proteinExistence type="predicted"/>
<feature type="region of interest" description="Disordered" evidence="1">
    <location>
        <begin position="197"/>
        <end position="276"/>
    </location>
</feature>
<evidence type="ECO:0000313" key="2">
    <source>
        <dbReference type="EMBL" id="ULN40088.1"/>
    </source>
</evidence>
<dbReference type="Proteomes" id="UP001055337">
    <property type="component" value="Chromosome"/>
</dbReference>
<feature type="compositionally biased region" description="Low complexity" evidence="1">
    <location>
        <begin position="221"/>
        <end position="234"/>
    </location>
</feature>
<keyword evidence="3" id="KW-1185">Reference proteome</keyword>
<organism evidence="2 3">
    <name type="scientific">Mycolicibacterium crocinum</name>
    <dbReference type="NCBI Taxonomy" id="388459"/>
    <lineage>
        <taxon>Bacteria</taxon>
        <taxon>Bacillati</taxon>
        <taxon>Actinomycetota</taxon>
        <taxon>Actinomycetes</taxon>
        <taxon>Mycobacteriales</taxon>
        <taxon>Mycobacteriaceae</taxon>
        <taxon>Mycolicibacterium</taxon>
    </lineage>
</organism>
<name>A0ABY3TGK2_9MYCO</name>
<dbReference type="RefSeq" id="WP_240176930.1">
    <property type="nucleotide sequence ID" value="NZ_CP092362.2"/>
</dbReference>
<evidence type="ECO:0008006" key="4">
    <source>
        <dbReference type="Google" id="ProtNLM"/>
    </source>
</evidence>
<dbReference type="EMBL" id="CP092362">
    <property type="protein sequence ID" value="ULN40088.1"/>
    <property type="molecule type" value="Genomic_DNA"/>
</dbReference>